<keyword evidence="1" id="KW-0813">Transport</keyword>
<dbReference type="Pfam" id="PF09457">
    <property type="entry name" value="RBD-FIP"/>
    <property type="match status" value="1"/>
</dbReference>
<evidence type="ECO:0000313" key="4">
    <source>
        <dbReference type="Proteomes" id="UP000694941"/>
    </source>
</evidence>
<dbReference type="InterPro" id="IPR037789">
    <property type="entry name" value="FIP_classI"/>
</dbReference>
<dbReference type="GeneID" id="111083601"/>
<dbReference type="RefSeq" id="XP_022235930.1">
    <property type="nucleotide sequence ID" value="XM_022380222.1"/>
</dbReference>
<organism evidence="4 5">
    <name type="scientific">Limulus polyphemus</name>
    <name type="common">Atlantic horseshoe crab</name>
    <dbReference type="NCBI Taxonomy" id="6850"/>
    <lineage>
        <taxon>Eukaryota</taxon>
        <taxon>Metazoa</taxon>
        <taxon>Ecdysozoa</taxon>
        <taxon>Arthropoda</taxon>
        <taxon>Chelicerata</taxon>
        <taxon>Merostomata</taxon>
        <taxon>Xiphosura</taxon>
        <taxon>Limulidae</taxon>
        <taxon>Limulus</taxon>
    </lineage>
</organism>
<dbReference type="PROSITE" id="PS51511">
    <property type="entry name" value="FIP_RBD"/>
    <property type="match status" value="1"/>
</dbReference>
<keyword evidence="2" id="KW-0597">Phosphoprotein</keyword>
<dbReference type="Gene3D" id="1.20.5.2440">
    <property type="match status" value="1"/>
</dbReference>
<protein>
    <submittedName>
        <fullName evidence="5">Rab11 family-interacting protein 2-like</fullName>
    </submittedName>
</protein>
<evidence type="ECO:0000256" key="2">
    <source>
        <dbReference type="ARBA" id="ARBA00022553"/>
    </source>
</evidence>
<reference evidence="5" key="1">
    <citation type="submission" date="2025-08" db="UniProtKB">
        <authorList>
            <consortium name="RefSeq"/>
        </authorList>
    </citation>
    <scope>IDENTIFICATION</scope>
    <source>
        <tissue evidence="5">Muscle</tissue>
    </source>
</reference>
<evidence type="ECO:0000256" key="1">
    <source>
        <dbReference type="ARBA" id="ARBA00022448"/>
    </source>
</evidence>
<name>A0ABM1RX25_LIMPO</name>
<feature type="domain" description="FIP-RBD" evidence="3">
    <location>
        <begin position="48"/>
        <end position="110"/>
    </location>
</feature>
<evidence type="ECO:0000313" key="5">
    <source>
        <dbReference type="RefSeq" id="XP_022235930.1"/>
    </source>
</evidence>
<proteinExistence type="predicted"/>
<dbReference type="PANTHER" id="PTHR15746">
    <property type="entry name" value="RAB11-RELATED"/>
    <property type="match status" value="1"/>
</dbReference>
<dbReference type="Proteomes" id="UP000694941">
    <property type="component" value="Unplaced"/>
</dbReference>
<accession>A0ABM1RX25</accession>
<gene>
    <name evidence="5" type="primary">LOC111083601</name>
</gene>
<dbReference type="SUPFAM" id="SSF144270">
    <property type="entry name" value="Eferin C-derminal domain-like"/>
    <property type="match status" value="1"/>
</dbReference>
<dbReference type="InterPro" id="IPR019018">
    <property type="entry name" value="Rab-bd_FIP-RBD"/>
</dbReference>
<keyword evidence="4" id="KW-1185">Reference proteome</keyword>
<dbReference type="PANTHER" id="PTHR15746:SF23">
    <property type="entry name" value="RAB11 INTERACTING PROTEIN, ISOFORM A"/>
    <property type="match status" value="1"/>
</dbReference>
<evidence type="ECO:0000259" key="3">
    <source>
        <dbReference type="PROSITE" id="PS51511"/>
    </source>
</evidence>
<dbReference type="InterPro" id="IPR037245">
    <property type="entry name" value="FIP-RBD_C_sf"/>
</dbReference>
<feature type="non-terminal residue" evidence="5">
    <location>
        <position position="1"/>
    </location>
</feature>
<sequence length="118" mass="13783">ERRHTFHSSCDNVVDITRPPTTSSENIFTFNDFVDYQDRTGFSSTSSISDTPKSLLEKYSNLNHQELVELVICQQRTLDLKENKIRDLENYIDNLLLRVMESVPILLQKPYVPVTYTR</sequence>